<dbReference type="GO" id="GO:0070403">
    <property type="term" value="F:NAD+ binding"/>
    <property type="evidence" value="ECO:0007669"/>
    <property type="project" value="InterPro"/>
</dbReference>
<evidence type="ECO:0000256" key="1">
    <source>
        <dbReference type="ARBA" id="ARBA00006924"/>
    </source>
</evidence>
<dbReference type="GO" id="GO:0046872">
    <property type="term" value="F:metal ion binding"/>
    <property type="evidence" value="ECO:0007669"/>
    <property type="project" value="UniProtKB-KW"/>
</dbReference>
<dbReference type="Pfam" id="PF02146">
    <property type="entry name" value="SIR2"/>
    <property type="match status" value="1"/>
</dbReference>
<keyword evidence="6" id="KW-1185">Reference proteome</keyword>
<reference evidence="5 6" key="1">
    <citation type="journal article" date="2021" name="DNA Res.">
        <title>Genome analysis of Candida subhashii reveals its hybrid nature and dual mitochondrial genome conformations.</title>
        <authorList>
            <person name="Mixao V."/>
            <person name="Hegedusova E."/>
            <person name="Saus E."/>
            <person name="Pryszcz L.P."/>
            <person name="Cillingova A."/>
            <person name="Nosek J."/>
            <person name="Gabaldon T."/>
        </authorList>
    </citation>
    <scope>NUCLEOTIDE SEQUENCE [LARGE SCALE GENOMIC DNA]</scope>
    <source>
        <strain evidence="5 6">CBS 10753</strain>
    </source>
</reference>
<dbReference type="AlphaFoldDB" id="A0A8J5US43"/>
<protein>
    <submittedName>
        <fullName evidence="5">HST3</fullName>
    </submittedName>
</protein>
<keyword evidence="2" id="KW-0479">Metal-binding</keyword>
<proteinExistence type="inferred from homology"/>
<feature type="binding site" evidence="2">
    <location>
        <position position="205"/>
    </location>
    <ligand>
        <name>Zn(2+)</name>
        <dbReference type="ChEBI" id="CHEBI:29105"/>
    </ligand>
</feature>
<dbReference type="EMBL" id="JAGSYN010000314">
    <property type="protein sequence ID" value="KAG7660380.1"/>
    <property type="molecule type" value="Genomic_DNA"/>
</dbReference>
<dbReference type="PANTHER" id="PTHR11085">
    <property type="entry name" value="NAD-DEPENDENT PROTEIN DEACYLASE SIRTUIN-5, MITOCHONDRIAL-RELATED"/>
    <property type="match status" value="1"/>
</dbReference>
<feature type="binding site" evidence="2">
    <location>
        <position position="180"/>
    </location>
    <ligand>
        <name>Zn(2+)</name>
        <dbReference type="ChEBI" id="CHEBI:29105"/>
    </ligand>
</feature>
<evidence type="ECO:0000259" key="4">
    <source>
        <dbReference type="PROSITE" id="PS50305"/>
    </source>
</evidence>
<keyword evidence="2" id="KW-0862">Zinc</keyword>
<dbReference type="GeneID" id="73472905"/>
<comment type="caution">
    <text evidence="5">The sequence shown here is derived from an EMBL/GenBank/DDBJ whole genome shotgun (WGS) entry which is preliminary data.</text>
</comment>
<dbReference type="Proteomes" id="UP000694255">
    <property type="component" value="Unassembled WGS sequence"/>
</dbReference>
<feature type="compositionally biased region" description="Basic and acidic residues" evidence="3">
    <location>
        <begin position="439"/>
        <end position="450"/>
    </location>
</feature>
<feature type="binding site" evidence="2">
    <location>
        <position position="177"/>
    </location>
    <ligand>
        <name>Zn(2+)</name>
        <dbReference type="ChEBI" id="CHEBI:29105"/>
    </ligand>
</feature>
<evidence type="ECO:0000256" key="2">
    <source>
        <dbReference type="PROSITE-ProRule" id="PRU00236"/>
    </source>
</evidence>
<evidence type="ECO:0000256" key="3">
    <source>
        <dbReference type="SAM" id="MobiDB-lite"/>
    </source>
</evidence>
<dbReference type="InterPro" id="IPR003000">
    <property type="entry name" value="Sirtuin"/>
</dbReference>
<dbReference type="InterPro" id="IPR026590">
    <property type="entry name" value="Ssirtuin_cat_dom"/>
</dbReference>
<organism evidence="5 6">
    <name type="scientific">[Candida] subhashii</name>
    <dbReference type="NCBI Taxonomy" id="561895"/>
    <lineage>
        <taxon>Eukaryota</taxon>
        <taxon>Fungi</taxon>
        <taxon>Dikarya</taxon>
        <taxon>Ascomycota</taxon>
        <taxon>Saccharomycotina</taxon>
        <taxon>Pichiomycetes</taxon>
        <taxon>Debaryomycetaceae</taxon>
        <taxon>Spathaspora</taxon>
    </lineage>
</organism>
<dbReference type="PANTHER" id="PTHR11085:SF8">
    <property type="entry name" value="NAD-DEPENDENT HISTONE DEACETYLASE HST3"/>
    <property type="match status" value="1"/>
</dbReference>
<feature type="region of interest" description="Disordered" evidence="3">
    <location>
        <begin position="388"/>
        <end position="455"/>
    </location>
</feature>
<name>A0A8J5US43_9ASCO</name>
<accession>A0A8J5US43</accession>
<gene>
    <name evidence="5" type="ORF">J8A68_006106</name>
</gene>
<sequence length="474" mass="54406">MITLDLNQHNPNDTIPADVSIRLNEVIKHIFKSKKCTVLTGAGISCNAGIPDFRSSNGLYNLVKSKHPRTVVKGKDLFDISLFRDEISLSIFCTFMESLYKSSLKARPTETHKFIKILKDKNKLLRCYTQNIDSLEKSINLNLGINLQEFDNSKKFNEIWKSLDVVQLHGNLHKLSCTHCFSNFDWNKDYQILLSQGINPQCSNCYAKYEERLYSGKRITGNIGMLRPDIVLYGEHHPQSEILSQGLNVDLRSRPDLLIIMGTSLKVDGVKKLVKSLSQSIHDKNGKVIFINKTSLSKQWDNYIDYEILCDCDDFIHILKKEIPDLFLTQEQLDSKKLKNNQISGEDIKEEKKIGVKQEKIIKSEITIKQEIIKQEVKEEEGRIILTPPTTPLKKRIRPSNPPTLKRQQQQSGNKKIKTESRLATPTSSFNEDEDVDDDKPLKDLTDSRLNRGTGRMNMNMKKEMRNRSVIVID</sequence>
<dbReference type="PROSITE" id="PS50305">
    <property type="entry name" value="SIRTUIN"/>
    <property type="match status" value="1"/>
</dbReference>
<feature type="active site" description="Proton acceptor" evidence="2">
    <location>
        <position position="169"/>
    </location>
</feature>
<feature type="domain" description="Deacetylase sirtuin-type" evidence="4">
    <location>
        <begin position="16"/>
        <end position="336"/>
    </location>
</feature>
<dbReference type="GO" id="GO:0005634">
    <property type="term" value="C:nucleus"/>
    <property type="evidence" value="ECO:0007669"/>
    <property type="project" value="TreeGrafter"/>
</dbReference>
<dbReference type="GO" id="GO:0017136">
    <property type="term" value="F:histone deacetylase activity, NAD-dependent"/>
    <property type="evidence" value="ECO:0007669"/>
    <property type="project" value="TreeGrafter"/>
</dbReference>
<evidence type="ECO:0000313" key="6">
    <source>
        <dbReference type="Proteomes" id="UP000694255"/>
    </source>
</evidence>
<feature type="binding site" evidence="2">
    <location>
        <position position="202"/>
    </location>
    <ligand>
        <name>Zn(2+)</name>
        <dbReference type="ChEBI" id="CHEBI:29105"/>
    </ligand>
</feature>
<dbReference type="OrthoDB" id="2919105at2759"/>
<comment type="similarity">
    <text evidence="1">Belongs to the sirtuin family. Class I subfamily.</text>
</comment>
<evidence type="ECO:0000313" key="5">
    <source>
        <dbReference type="EMBL" id="KAG7660380.1"/>
    </source>
</evidence>
<dbReference type="RefSeq" id="XP_049260614.1">
    <property type="nucleotide sequence ID" value="XM_049410244.1"/>
</dbReference>
<dbReference type="InterPro" id="IPR050134">
    <property type="entry name" value="NAD-dep_sirtuin_deacylases"/>
</dbReference>